<feature type="region of interest" description="Disordered" evidence="1">
    <location>
        <begin position="1"/>
        <end position="27"/>
    </location>
</feature>
<name>A0AAF1BS79_9TREE</name>
<proteinExistence type="predicted"/>
<dbReference type="AlphaFoldDB" id="A0AAF1BS79"/>
<reference evidence="2" key="1">
    <citation type="submission" date="2023-10" db="EMBL/GenBank/DDBJ databases">
        <authorList>
            <person name="Noh H."/>
        </authorList>
    </citation>
    <scope>NUCLEOTIDE SEQUENCE</scope>
    <source>
        <strain evidence="2">DUCC4014</strain>
    </source>
</reference>
<dbReference type="Proteomes" id="UP000827549">
    <property type="component" value="Chromosome 4"/>
</dbReference>
<gene>
    <name evidence="2" type="ORF">LOC62_04G006579</name>
</gene>
<protein>
    <recommendedName>
        <fullName evidence="4">BTB domain-containing protein</fullName>
    </recommendedName>
</protein>
<sequence length="308" mass="34902">MASTSTTAPTAAAQVPPTASPEPPYHHPDFLTAENAVVLQSADNTLFRFDREVLRTASSFFRDLDELALETDGKEKVIPFPTTPASAIAFTLSLLRDHYNPTSRTPLAWPDADLLDAVIDFIRAHRILPAADAFFTRSSGAVLNYQCLQRIILGAVGGLPTERIQEVCNKTVLYEVARNRGARAQRHLSQYPAVENLLLHTHLDWKKRVQDWKRETYDELATNFFLGPYRSDVLADFNVKIGRRLEKLVQARPQEVVNTVLDVVPFQFQQVRDFLTARIFRFRDFVASTYGILPPLHDDPEFSRLTHL</sequence>
<organism evidence="2 3">
    <name type="scientific">Vanrija pseudolonga</name>
    <dbReference type="NCBI Taxonomy" id="143232"/>
    <lineage>
        <taxon>Eukaryota</taxon>
        <taxon>Fungi</taxon>
        <taxon>Dikarya</taxon>
        <taxon>Basidiomycota</taxon>
        <taxon>Agaricomycotina</taxon>
        <taxon>Tremellomycetes</taxon>
        <taxon>Trichosporonales</taxon>
        <taxon>Trichosporonaceae</taxon>
        <taxon>Vanrija</taxon>
    </lineage>
</organism>
<feature type="compositionally biased region" description="Low complexity" evidence="1">
    <location>
        <begin position="1"/>
        <end position="17"/>
    </location>
</feature>
<dbReference type="RefSeq" id="XP_062629130.1">
    <property type="nucleotide sequence ID" value="XM_062773146.1"/>
</dbReference>
<accession>A0AAF1BS79</accession>
<evidence type="ECO:0008006" key="4">
    <source>
        <dbReference type="Google" id="ProtNLM"/>
    </source>
</evidence>
<evidence type="ECO:0000313" key="3">
    <source>
        <dbReference type="Proteomes" id="UP000827549"/>
    </source>
</evidence>
<evidence type="ECO:0000256" key="1">
    <source>
        <dbReference type="SAM" id="MobiDB-lite"/>
    </source>
</evidence>
<dbReference type="EMBL" id="CP086717">
    <property type="protein sequence ID" value="WOO83098.1"/>
    <property type="molecule type" value="Genomic_DNA"/>
</dbReference>
<evidence type="ECO:0000313" key="2">
    <source>
        <dbReference type="EMBL" id="WOO83098.1"/>
    </source>
</evidence>
<keyword evidence="3" id="KW-1185">Reference proteome</keyword>
<dbReference type="GeneID" id="87809801"/>